<gene>
    <name evidence="6" type="ORF">LTR84_006342</name>
</gene>
<evidence type="ECO:0008006" key="8">
    <source>
        <dbReference type="Google" id="ProtNLM"/>
    </source>
</evidence>
<evidence type="ECO:0000313" key="7">
    <source>
        <dbReference type="Proteomes" id="UP001358417"/>
    </source>
</evidence>
<dbReference type="InterPro" id="IPR051209">
    <property type="entry name" value="FAD-bind_Monooxygenase_sf"/>
</dbReference>
<dbReference type="InterPro" id="IPR036188">
    <property type="entry name" value="FAD/NAD-bd_sf"/>
</dbReference>
<keyword evidence="3" id="KW-0285">Flavoprotein</keyword>
<dbReference type="GO" id="GO:0050661">
    <property type="term" value="F:NADP binding"/>
    <property type="evidence" value="ECO:0007669"/>
    <property type="project" value="InterPro"/>
</dbReference>
<reference evidence="6 7" key="1">
    <citation type="submission" date="2023-08" db="EMBL/GenBank/DDBJ databases">
        <title>Black Yeasts Isolated from many extreme environments.</title>
        <authorList>
            <person name="Coleine C."/>
            <person name="Stajich J.E."/>
            <person name="Selbmann L."/>
        </authorList>
    </citation>
    <scope>NUCLEOTIDE SEQUENCE [LARGE SCALE GENOMIC DNA]</scope>
    <source>
        <strain evidence="6 7">CCFEE 5792</strain>
    </source>
</reference>
<proteinExistence type="inferred from homology"/>
<sequence>MAILETAGPFGGGLAMTNAVDDNGAGITKSLITGTAHRLRNLKIIMLGAGVSGIQLAYDVATKTKDIELEIYEKNANLGGTWYENRYPGCACDVPAHTYQYSWEPNPRWTKFYAPAPEICAYLNKVVENHDLRKYMHFRHRAINAEWQEKSATWRVRFEVTNESGLLEYFDRESDVVVMGVGTLNNWKFPEVEGLSQFKGSLMHTATWDDSVDLKGKTVAVIGNGASAVQLVPALQPVAGKIYNYVRTASWMLPHLFSDGVVQKDYPLELQLRFENDPQFYYEYRRQLEKNMASGFAALWRGTQAQADLRQGTIQHMQKMIQDPQTLDFLTPDFEIGCRRFTPGDHYLHALQQDNVQMITDHITQVTERGVCDNAGVIRDVDAIICATGFETSYEPRFPITGRNGYSLAENWGIDKTSESYMGAMVAGFPNFFGDYTSVKLFGSRSAFPGIQATSSYILRVINRLQHDSIRSLSVKDECQSEFNEWVQSRMVEMVFSGNYKNSKGKVFIPWPGTIAHYVQCTEMIRWEDFDFTWADPSNKYSSFGNGVPLDGIAPECPPWLTNPAGLETESAG</sequence>
<dbReference type="PANTHER" id="PTHR42877:SF4">
    <property type="entry name" value="FAD_NAD(P)-BINDING DOMAIN-CONTAINING PROTEIN-RELATED"/>
    <property type="match status" value="1"/>
</dbReference>
<dbReference type="RefSeq" id="XP_064703204.1">
    <property type="nucleotide sequence ID" value="XM_064849903.1"/>
</dbReference>
<evidence type="ECO:0000256" key="5">
    <source>
        <dbReference type="ARBA" id="ARBA00023002"/>
    </source>
</evidence>
<evidence type="ECO:0000256" key="4">
    <source>
        <dbReference type="ARBA" id="ARBA00022827"/>
    </source>
</evidence>
<dbReference type="Pfam" id="PF00743">
    <property type="entry name" value="FMO-like"/>
    <property type="match status" value="1"/>
</dbReference>
<comment type="similarity">
    <text evidence="2">Belongs to the FAD-binding monooxygenase family.</text>
</comment>
<dbReference type="AlphaFoldDB" id="A0AAV9N344"/>
<organism evidence="6 7">
    <name type="scientific">Exophiala bonariae</name>
    <dbReference type="NCBI Taxonomy" id="1690606"/>
    <lineage>
        <taxon>Eukaryota</taxon>
        <taxon>Fungi</taxon>
        <taxon>Dikarya</taxon>
        <taxon>Ascomycota</taxon>
        <taxon>Pezizomycotina</taxon>
        <taxon>Eurotiomycetes</taxon>
        <taxon>Chaetothyriomycetidae</taxon>
        <taxon>Chaetothyriales</taxon>
        <taxon>Herpotrichiellaceae</taxon>
        <taxon>Exophiala</taxon>
    </lineage>
</organism>
<dbReference type="PANTHER" id="PTHR42877">
    <property type="entry name" value="L-ORNITHINE N(5)-MONOOXYGENASE-RELATED"/>
    <property type="match status" value="1"/>
</dbReference>
<evidence type="ECO:0000313" key="6">
    <source>
        <dbReference type="EMBL" id="KAK5047677.1"/>
    </source>
</evidence>
<dbReference type="GO" id="GO:0004499">
    <property type="term" value="F:N,N-dimethylaniline monooxygenase activity"/>
    <property type="evidence" value="ECO:0007669"/>
    <property type="project" value="InterPro"/>
</dbReference>
<keyword evidence="7" id="KW-1185">Reference proteome</keyword>
<dbReference type="GeneID" id="89974514"/>
<accession>A0AAV9N344</accession>
<evidence type="ECO:0000256" key="1">
    <source>
        <dbReference type="ARBA" id="ARBA00001974"/>
    </source>
</evidence>
<dbReference type="SUPFAM" id="SSF51905">
    <property type="entry name" value="FAD/NAD(P)-binding domain"/>
    <property type="match status" value="2"/>
</dbReference>
<dbReference type="Proteomes" id="UP001358417">
    <property type="component" value="Unassembled WGS sequence"/>
</dbReference>
<protein>
    <recommendedName>
        <fullName evidence="8">L-ornithine N(5)-oxygenase</fullName>
    </recommendedName>
</protein>
<evidence type="ECO:0000256" key="2">
    <source>
        <dbReference type="ARBA" id="ARBA00010139"/>
    </source>
</evidence>
<dbReference type="Gene3D" id="3.50.50.60">
    <property type="entry name" value="FAD/NAD(P)-binding domain"/>
    <property type="match status" value="2"/>
</dbReference>
<comment type="caution">
    <text evidence="6">The sequence shown here is derived from an EMBL/GenBank/DDBJ whole genome shotgun (WGS) entry which is preliminary data.</text>
</comment>
<dbReference type="InterPro" id="IPR020946">
    <property type="entry name" value="Flavin_mOase-like"/>
</dbReference>
<comment type="cofactor">
    <cofactor evidence="1">
        <name>FAD</name>
        <dbReference type="ChEBI" id="CHEBI:57692"/>
    </cofactor>
</comment>
<dbReference type="EMBL" id="JAVRRD010000024">
    <property type="protein sequence ID" value="KAK5047677.1"/>
    <property type="molecule type" value="Genomic_DNA"/>
</dbReference>
<dbReference type="GO" id="GO:0050660">
    <property type="term" value="F:flavin adenine dinucleotide binding"/>
    <property type="evidence" value="ECO:0007669"/>
    <property type="project" value="InterPro"/>
</dbReference>
<keyword evidence="4" id="KW-0274">FAD</keyword>
<name>A0AAV9N344_9EURO</name>
<keyword evidence="5" id="KW-0560">Oxidoreductase</keyword>
<evidence type="ECO:0000256" key="3">
    <source>
        <dbReference type="ARBA" id="ARBA00022630"/>
    </source>
</evidence>